<dbReference type="Pfam" id="PF18962">
    <property type="entry name" value="Por_Secre_tail"/>
    <property type="match status" value="1"/>
</dbReference>
<dbReference type="EMBL" id="SLUP01000002">
    <property type="protein sequence ID" value="TCL68073.1"/>
    <property type="molecule type" value="Genomic_DNA"/>
</dbReference>
<dbReference type="AlphaFoldDB" id="A0A4R1RP16"/>
<evidence type="ECO:0000256" key="1">
    <source>
        <dbReference type="ARBA" id="ARBA00022729"/>
    </source>
</evidence>
<evidence type="ECO:0000313" key="4">
    <source>
        <dbReference type="Proteomes" id="UP000295455"/>
    </source>
</evidence>
<evidence type="ECO:0000313" key="3">
    <source>
        <dbReference type="EMBL" id="TCL68073.1"/>
    </source>
</evidence>
<name>A0A4R1RP16_9FLAO</name>
<dbReference type="Proteomes" id="UP000295455">
    <property type="component" value="Unassembled WGS sequence"/>
</dbReference>
<protein>
    <submittedName>
        <fullName evidence="3">Putative secreted protein (Por secretion system target)</fullName>
    </submittedName>
</protein>
<keyword evidence="1" id="KW-0732">Signal</keyword>
<reference evidence="3 4" key="1">
    <citation type="submission" date="2019-03" db="EMBL/GenBank/DDBJ databases">
        <title>Genomic Encyclopedia of Type Strains, Phase IV (KMG-IV): sequencing the most valuable type-strain genomes for metagenomic binning, comparative biology and taxonomic classification.</title>
        <authorList>
            <person name="Goeker M."/>
        </authorList>
    </citation>
    <scope>NUCLEOTIDE SEQUENCE [LARGE SCALE GENOMIC DNA]</scope>
    <source>
        <strain evidence="3 4">DSM 18792</strain>
    </source>
</reference>
<gene>
    <name evidence="3" type="ORF">EV196_102638</name>
</gene>
<evidence type="ECO:0000259" key="2">
    <source>
        <dbReference type="Pfam" id="PF18962"/>
    </source>
</evidence>
<accession>A0A4R1RP16</accession>
<feature type="domain" description="Secretion system C-terminal sorting" evidence="2">
    <location>
        <begin position="279"/>
        <end position="349"/>
    </location>
</feature>
<organism evidence="3 4">
    <name type="scientific">Mariniflexile fucanivorans</name>
    <dbReference type="NCBI Taxonomy" id="264023"/>
    <lineage>
        <taxon>Bacteria</taxon>
        <taxon>Pseudomonadati</taxon>
        <taxon>Bacteroidota</taxon>
        <taxon>Flavobacteriia</taxon>
        <taxon>Flavobacteriales</taxon>
        <taxon>Flavobacteriaceae</taxon>
        <taxon>Mariniflexile</taxon>
    </lineage>
</organism>
<comment type="caution">
    <text evidence="3">The sequence shown here is derived from an EMBL/GenBank/DDBJ whole genome shotgun (WGS) entry which is preliminary data.</text>
</comment>
<proteinExistence type="predicted"/>
<keyword evidence="4" id="KW-1185">Reference proteome</keyword>
<dbReference type="RefSeq" id="WP_165876115.1">
    <property type="nucleotide sequence ID" value="NZ_OX156936.1"/>
</dbReference>
<dbReference type="InterPro" id="IPR026444">
    <property type="entry name" value="Secre_tail"/>
</dbReference>
<sequence length="351" mass="38577">MKSIIQFLIFTVCQFSIGQQGLYISSEGFLQNDNAVISVVNGDFVNSSKTALNGGTLQMIGLDGNSHRIELNNENTFDYLELYGSSSFELDGQLMVNREVFMNDTSSFIMNTGSSIIIGSTAEIVGESNTNTITGADDTYIKTTRNHTAGINNDFGLIGVVTYKGSTSMGSTEVFRRYGTFDISGNPTVKRYYEINPTINSGLDIEAHFYLSDIDLNGIQRSNLAAYRSTDNGLTFTKEGGTTETFYHSVSNIEAFSIWTFADASTLNIDEYDANPISIFPNPASHSITMYTNKNQAITSVELYDVTGKNMIMKPLSNKNTLNVSHLSNGIYLLKILSETTSITKKLVVKK</sequence>
<dbReference type="NCBIfam" id="TIGR04183">
    <property type="entry name" value="Por_Secre_tail"/>
    <property type="match status" value="1"/>
</dbReference>